<evidence type="ECO:0000256" key="3">
    <source>
        <dbReference type="SAM" id="SignalP"/>
    </source>
</evidence>
<feature type="transmembrane region" description="Helical" evidence="2">
    <location>
        <begin position="148"/>
        <end position="169"/>
    </location>
</feature>
<evidence type="ECO:0000313" key="4">
    <source>
        <dbReference type="EMBL" id="SMO65703.1"/>
    </source>
</evidence>
<organism evidence="4 5">
    <name type="scientific">Solitalea koreensis</name>
    <dbReference type="NCBI Taxonomy" id="543615"/>
    <lineage>
        <taxon>Bacteria</taxon>
        <taxon>Pseudomonadati</taxon>
        <taxon>Bacteroidota</taxon>
        <taxon>Sphingobacteriia</taxon>
        <taxon>Sphingobacteriales</taxon>
        <taxon>Sphingobacteriaceae</taxon>
        <taxon>Solitalea</taxon>
    </lineage>
</organism>
<keyword evidence="1" id="KW-0175">Coiled coil</keyword>
<keyword evidence="2" id="KW-1133">Transmembrane helix</keyword>
<feature type="chain" id="PRO_5022145997" evidence="3">
    <location>
        <begin position="25"/>
        <end position="171"/>
    </location>
</feature>
<keyword evidence="2" id="KW-0472">Membrane</keyword>
<evidence type="ECO:0000256" key="2">
    <source>
        <dbReference type="SAM" id="Phobius"/>
    </source>
</evidence>
<feature type="signal peptide" evidence="3">
    <location>
        <begin position="1"/>
        <end position="24"/>
    </location>
</feature>
<dbReference type="EMBL" id="FXSZ01000005">
    <property type="protein sequence ID" value="SMO65703.1"/>
    <property type="molecule type" value="Genomic_DNA"/>
</dbReference>
<protein>
    <submittedName>
        <fullName evidence="4">Uncharacterized protein</fullName>
    </submittedName>
</protein>
<name>A0A521D1W8_9SPHI</name>
<dbReference type="Proteomes" id="UP000315971">
    <property type="component" value="Unassembled WGS sequence"/>
</dbReference>
<keyword evidence="3" id="KW-0732">Signal</keyword>
<reference evidence="4 5" key="1">
    <citation type="submission" date="2017-05" db="EMBL/GenBank/DDBJ databases">
        <authorList>
            <person name="Varghese N."/>
            <person name="Submissions S."/>
        </authorList>
    </citation>
    <scope>NUCLEOTIDE SEQUENCE [LARGE SCALE GENOMIC DNA]</scope>
    <source>
        <strain evidence="4 5">DSM 21342</strain>
    </source>
</reference>
<feature type="coiled-coil region" evidence="1">
    <location>
        <begin position="20"/>
        <end position="47"/>
    </location>
</feature>
<dbReference type="AlphaFoldDB" id="A0A521D1W8"/>
<keyword evidence="2" id="KW-0812">Transmembrane</keyword>
<accession>A0A521D1W8</accession>
<proteinExistence type="predicted"/>
<evidence type="ECO:0000256" key="1">
    <source>
        <dbReference type="SAM" id="Coils"/>
    </source>
</evidence>
<evidence type="ECO:0000313" key="5">
    <source>
        <dbReference type="Proteomes" id="UP000315971"/>
    </source>
</evidence>
<gene>
    <name evidence="4" type="ORF">SAMN06265350_105149</name>
</gene>
<keyword evidence="5" id="KW-1185">Reference proteome</keyword>
<sequence>MLISIMKKFPILILISFFGFSAFAQDLQSAQNELNDLIKRRNELFQEWKRNENENNAFFGGKSKKDLQRIIETQQTIINIDNEIMTAIQKVEGQRSSAVIAKRDDLSERTLKFDQEQKRLQNLISQRNYKIRNQDEQLGDLEQRTKNLSYALFICVCLLVALSYFTVAWKK</sequence>